<reference evidence="1 2" key="1">
    <citation type="submission" date="2023-12" db="EMBL/GenBank/DDBJ databases">
        <title>Genome comparison identifies genes involved in endophytic behavior of Lysinibacillus irui and provides insights into its role as a plant-growth promoting bacterium.</title>
        <authorList>
            <person name="Hilario S."/>
            <person name="Matos I."/>
            <person name="Goncalves M.F.M."/>
            <person name="Pardo C.A."/>
            <person name="Santos M.J."/>
        </authorList>
    </citation>
    <scope>NUCLEOTIDE SEQUENCE [LARGE SCALE GENOMIC DNA]</scope>
    <source>
        <strain evidence="1 2">B3</strain>
    </source>
</reference>
<protein>
    <submittedName>
        <fullName evidence="1">Major capsid protein</fullName>
    </submittedName>
</protein>
<evidence type="ECO:0000313" key="2">
    <source>
        <dbReference type="Proteomes" id="UP001289615"/>
    </source>
</evidence>
<name>A0ABU5NT21_9BACI</name>
<dbReference type="Proteomes" id="UP001289615">
    <property type="component" value="Unassembled WGS sequence"/>
</dbReference>
<keyword evidence="2" id="KW-1185">Reference proteome</keyword>
<dbReference type="HAMAP" id="MF_04133">
    <property type="entry name" value="CAPSID_LAMBDA"/>
    <property type="match status" value="1"/>
</dbReference>
<evidence type="ECO:0000313" key="1">
    <source>
        <dbReference type="EMBL" id="MEA0979190.1"/>
    </source>
</evidence>
<dbReference type="RefSeq" id="WP_322606278.1">
    <property type="nucleotide sequence ID" value="NZ_JAXLNX010000032.1"/>
</dbReference>
<accession>A0ABU5NT21</accession>
<dbReference type="EMBL" id="JAXUIA010000023">
    <property type="protein sequence ID" value="MEA0979190.1"/>
    <property type="molecule type" value="Genomic_DNA"/>
</dbReference>
<sequence>MELYKTLTILKAITQMPKVHTFLRDTFFNAVETFPTEDVLIDYTKGKRKMAPFVAPRTGGVTVKRDGYRTEKYVAPRIAPQKSLTIDDITKRIAGESVVSTKTPAQRARELLANDLIELNEMISRREEWLAAQTLINGKVIMKGYTGEGPDSYVEQELDFNFTQGITLSGTDKWDNYTKNSDGEYVSNPYQDIKEWRKEVTKKSGVAPDTLLLGENAEKAFINHPIIKEMFDKKNMNFGNIEPSIKSDAVTFIGKLPGLGVEIYTYDDWYLDDNGEEKPYIPVDTVILAKKNFAGFAYGAITQMEKNDEFMTYEGERVPKIWADHQNEQKMVRLASRPIPKPGNVDAWLTSKVV</sequence>
<dbReference type="InterPro" id="IPR005564">
    <property type="entry name" value="Major_capsid_GpE"/>
</dbReference>
<organism evidence="1 2">
    <name type="scientific">Lysinibacillus irui</name>
    <dbReference type="NCBI Taxonomy" id="2998077"/>
    <lineage>
        <taxon>Bacteria</taxon>
        <taxon>Bacillati</taxon>
        <taxon>Bacillota</taxon>
        <taxon>Bacilli</taxon>
        <taxon>Bacillales</taxon>
        <taxon>Bacillaceae</taxon>
        <taxon>Lysinibacillus</taxon>
    </lineage>
</organism>
<dbReference type="Gene3D" id="3.15.30.10">
    <property type="entry name" value="putative capsid protein of prophage domain like"/>
    <property type="match status" value="1"/>
</dbReference>
<proteinExistence type="inferred from homology"/>
<comment type="caution">
    <text evidence="1">The sequence shown here is derived from an EMBL/GenBank/DDBJ whole genome shotgun (WGS) entry which is preliminary data.</text>
</comment>
<dbReference type="Pfam" id="PF03864">
    <property type="entry name" value="Phage_cap_E"/>
    <property type="match status" value="1"/>
</dbReference>
<dbReference type="Gene3D" id="3.30.1930.10">
    <property type="entry name" value="capsid protein of prophage domain"/>
    <property type="match status" value="1"/>
</dbReference>
<gene>
    <name evidence="1" type="ORF">U6C28_23195</name>
</gene>